<name>A0A518GFG7_9BACT</name>
<keyword evidence="2" id="KW-1185">Reference proteome</keyword>
<dbReference type="EMBL" id="CP036298">
    <property type="protein sequence ID" value="QDV27344.1"/>
    <property type="molecule type" value="Genomic_DNA"/>
</dbReference>
<protein>
    <submittedName>
        <fullName evidence="1">Uncharacterized protein</fullName>
    </submittedName>
</protein>
<evidence type="ECO:0000313" key="2">
    <source>
        <dbReference type="Proteomes" id="UP000318017"/>
    </source>
</evidence>
<evidence type="ECO:0000313" key="1">
    <source>
        <dbReference type="EMBL" id="QDV27344.1"/>
    </source>
</evidence>
<dbReference type="AlphaFoldDB" id="A0A518GFG7"/>
<sequence>MARAKRVLSLHSPLAAEGARPALGPLPAVRGPTLCMKRLGGNAGAKPRCTTATAGLRHRFKRLSRRFEPYPACGSSSFAARLIPPRPVW</sequence>
<dbReference type="Proteomes" id="UP000318017">
    <property type="component" value="Chromosome"/>
</dbReference>
<dbReference type="KEGG" id="ahel:Q31a_57320"/>
<accession>A0A518GFG7</accession>
<gene>
    <name evidence="1" type="ORF">Q31a_57320</name>
</gene>
<proteinExistence type="predicted"/>
<organism evidence="1 2">
    <name type="scientific">Aureliella helgolandensis</name>
    <dbReference type="NCBI Taxonomy" id="2527968"/>
    <lineage>
        <taxon>Bacteria</taxon>
        <taxon>Pseudomonadati</taxon>
        <taxon>Planctomycetota</taxon>
        <taxon>Planctomycetia</taxon>
        <taxon>Pirellulales</taxon>
        <taxon>Pirellulaceae</taxon>
        <taxon>Aureliella</taxon>
    </lineage>
</organism>
<reference evidence="1 2" key="1">
    <citation type="submission" date="2019-02" db="EMBL/GenBank/DDBJ databases">
        <title>Deep-cultivation of Planctomycetes and their phenomic and genomic characterization uncovers novel biology.</title>
        <authorList>
            <person name="Wiegand S."/>
            <person name="Jogler M."/>
            <person name="Boedeker C."/>
            <person name="Pinto D."/>
            <person name="Vollmers J."/>
            <person name="Rivas-Marin E."/>
            <person name="Kohn T."/>
            <person name="Peeters S.H."/>
            <person name="Heuer A."/>
            <person name="Rast P."/>
            <person name="Oberbeckmann S."/>
            <person name="Bunk B."/>
            <person name="Jeske O."/>
            <person name="Meyerdierks A."/>
            <person name="Storesund J.E."/>
            <person name="Kallscheuer N."/>
            <person name="Luecker S."/>
            <person name="Lage O.M."/>
            <person name="Pohl T."/>
            <person name="Merkel B.J."/>
            <person name="Hornburger P."/>
            <person name="Mueller R.-W."/>
            <person name="Bruemmer F."/>
            <person name="Labrenz M."/>
            <person name="Spormann A.M."/>
            <person name="Op den Camp H."/>
            <person name="Overmann J."/>
            <person name="Amann R."/>
            <person name="Jetten M.S.M."/>
            <person name="Mascher T."/>
            <person name="Medema M.H."/>
            <person name="Devos D.P."/>
            <person name="Kaster A.-K."/>
            <person name="Ovreas L."/>
            <person name="Rohde M."/>
            <person name="Galperin M.Y."/>
            <person name="Jogler C."/>
        </authorList>
    </citation>
    <scope>NUCLEOTIDE SEQUENCE [LARGE SCALE GENOMIC DNA]</scope>
    <source>
        <strain evidence="1 2">Q31a</strain>
    </source>
</reference>